<feature type="compositionally biased region" description="Polar residues" evidence="11">
    <location>
        <begin position="32"/>
        <end position="48"/>
    </location>
</feature>
<evidence type="ECO:0000256" key="6">
    <source>
        <dbReference type="ARBA" id="ARBA00022692"/>
    </source>
</evidence>
<dbReference type="SUPFAM" id="SSF82185">
    <property type="entry name" value="Histone H3 K4-specific methyltransferase SET7/9 N-terminal domain"/>
    <property type="match status" value="1"/>
</dbReference>
<dbReference type="PANTHER" id="PTHR23085">
    <property type="entry name" value="GH28348P"/>
    <property type="match status" value="1"/>
</dbReference>
<evidence type="ECO:0000256" key="8">
    <source>
        <dbReference type="ARBA" id="ARBA00022824"/>
    </source>
</evidence>
<evidence type="ECO:0000256" key="4">
    <source>
        <dbReference type="ARBA" id="ARBA00008599"/>
    </source>
</evidence>
<feature type="region of interest" description="Disordered" evidence="11">
    <location>
        <begin position="583"/>
        <end position="613"/>
    </location>
</feature>
<proteinExistence type="inferred from homology"/>
<evidence type="ECO:0000256" key="3">
    <source>
        <dbReference type="ARBA" id="ARBA00004236"/>
    </source>
</evidence>
<evidence type="ECO:0000256" key="12">
    <source>
        <dbReference type="SAM" id="Phobius"/>
    </source>
</evidence>
<feature type="compositionally biased region" description="Polar residues" evidence="11">
    <location>
        <begin position="306"/>
        <end position="317"/>
    </location>
</feature>
<evidence type="ECO:0000313" key="14">
    <source>
        <dbReference type="Proteomes" id="UP001642483"/>
    </source>
</evidence>
<keyword evidence="14" id="KW-1185">Reference proteome</keyword>
<keyword evidence="5" id="KW-1003">Cell membrane</keyword>
<feature type="compositionally biased region" description="Polar residues" evidence="11">
    <location>
        <begin position="583"/>
        <end position="610"/>
    </location>
</feature>
<reference evidence="13 14" key="1">
    <citation type="submission" date="2024-02" db="EMBL/GenBank/DDBJ databases">
        <authorList>
            <person name="Daric V."/>
            <person name="Darras S."/>
        </authorList>
    </citation>
    <scope>NUCLEOTIDE SEQUENCE [LARGE SCALE GENOMIC DNA]</scope>
</reference>
<feature type="compositionally biased region" description="Basic and acidic residues" evidence="11">
    <location>
        <begin position="441"/>
        <end position="463"/>
    </location>
</feature>
<comment type="caution">
    <text evidence="13">The sequence shown here is derived from an EMBL/GenBank/DDBJ whole genome shotgun (WGS) entry which is preliminary data.</text>
</comment>
<comment type="similarity">
    <text evidence="4">Belongs to the junctophilin family.</text>
</comment>
<dbReference type="EMBL" id="CAWYQH010000098">
    <property type="protein sequence ID" value="CAK8684605.1"/>
    <property type="molecule type" value="Genomic_DNA"/>
</dbReference>
<evidence type="ECO:0008006" key="15">
    <source>
        <dbReference type="Google" id="ProtNLM"/>
    </source>
</evidence>
<dbReference type="Proteomes" id="UP001642483">
    <property type="component" value="Unassembled WGS sequence"/>
</dbReference>
<dbReference type="InterPro" id="IPR017191">
    <property type="entry name" value="Junctophilin"/>
</dbReference>
<feature type="compositionally biased region" description="Basic and acidic residues" evidence="11">
    <location>
        <begin position="238"/>
        <end position="250"/>
    </location>
</feature>
<evidence type="ECO:0000313" key="13">
    <source>
        <dbReference type="EMBL" id="CAK8684605.1"/>
    </source>
</evidence>
<accession>A0ABP0FYE7</accession>
<feature type="compositionally biased region" description="Low complexity" evidence="11">
    <location>
        <begin position="1"/>
        <end position="13"/>
    </location>
</feature>
<dbReference type="InterPro" id="IPR003409">
    <property type="entry name" value="MORN"/>
</dbReference>
<dbReference type="PANTHER" id="PTHR23085:SF16">
    <property type="entry name" value="GH28348P"/>
    <property type="match status" value="1"/>
</dbReference>
<feature type="region of interest" description="Disordered" evidence="11">
    <location>
        <begin position="225"/>
        <end position="340"/>
    </location>
</feature>
<dbReference type="SMART" id="SM00698">
    <property type="entry name" value="MORN"/>
    <property type="match status" value="2"/>
</dbReference>
<gene>
    <name evidence="13" type="ORF">CVLEPA_LOCUS15592</name>
</gene>
<feature type="region of interest" description="Disordered" evidence="11">
    <location>
        <begin position="357"/>
        <end position="463"/>
    </location>
</feature>
<keyword evidence="8" id="KW-0256">Endoplasmic reticulum</keyword>
<name>A0ABP0FYE7_CLALP</name>
<keyword evidence="9 12" id="KW-1133">Transmembrane helix</keyword>
<evidence type="ECO:0000256" key="1">
    <source>
        <dbReference type="ARBA" id="ARBA00004163"/>
    </source>
</evidence>
<sequence>MTKSPSTTSSKKPQFFRNSGLRKSFGLKTRSKSSTSIASGNSFASSKSYRSTMTTGTLASTTSDYNSLYEGSDMTSQLDPIEDEIDFHTSETYWGEWKNDARTGFGVCKRTDGFTYEGEWLENQRHGYGQTTYPDKSKEEGKYRQNVLSNGTRRRSFPLKAGKIKSKVAHAVAQAQKAEKAALQKSETAESRTAHSIAKAKQAEGIAQNARDEAKSARCVAREMDPDFRQPGLHYTKQRGDEPTKEHDLGLVDSYLAENGPTDVAGPESYHQYSQMNDSGLLCSPVPRRSGSVDSNEIERKDAKKTLSQHSQQNHTPSVFFGPTTEHDGERNRSGVSHAQRKMQYLSPDRALKSSFEIPQSPSANVIHQTAEPKRKHRNSAVSKLPLSENDIKAESLSNHSTDNNSPRRKQSFFKSLKIKSRKTSSVKDLNQPEKVAPSKANDERNRQDLNEEDASHWKNESAEEKRMVWKKAYSTPERMHASFGRSQDLGSFDYEHNQEKYLIGYETEMKQPEDSENYLYQDQQHPYDYSSSVEKNTSTYPTSSPYLSADHSRLLGNGHEAYESQTRTGQRHHTYNKSNLTTHAHANTSGQYGNFSSNISREGSHSSLSMAPLRPRTINGVHALTEPVAPPPTPAFANYSGPVGADNLTPKQQKTSSPQNLTKFKYHLEETQNEDDFRTISQLHLDDVSRSPLPVNLRRRATLAELENTEQLNITNETDMTKTYAIILVLLLNVGFLLLYVQFLT</sequence>
<dbReference type="Pfam" id="PF02493">
    <property type="entry name" value="MORN"/>
    <property type="match status" value="2"/>
</dbReference>
<feature type="compositionally biased region" description="Polar residues" evidence="11">
    <location>
        <begin position="396"/>
        <end position="405"/>
    </location>
</feature>
<dbReference type="Gene3D" id="2.20.110.10">
    <property type="entry name" value="Histone H3 K4-specific methyltransferase SET7/9 N-terminal domain"/>
    <property type="match status" value="1"/>
</dbReference>
<comment type="subcellular location">
    <subcellularLocation>
        <location evidence="3">Cell membrane</location>
    </subcellularLocation>
    <subcellularLocation>
        <location evidence="2">Endomembrane system</location>
        <topology evidence="2">Peripheral membrane protein</topology>
    </subcellularLocation>
    <subcellularLocation>
        <location evidence="1">Endoplasmic reticulum membrane</location>
        <topology evidence="1">Single-pass type IV membrane protein</topology>
    </subcellularLocation>
</comment>
<evidence type="ECO:0000256" key="7">
    <source>
        <dbReference type="ARBA" id="ARBA00022737"/>
    </source>
</evidence>
<protein>
    <recommendedName>
        <fullName evidence="15">Junctophilin-3</fullName>
    </recommendedName>
</protein>
<feature type="region of interest" description="Disordered" evidence="11">
    <location>
        <begin position="1"/>
        <end position="48"/>
    </location>
</feature>
<evidence type="ECO:0000256" key="11">
    <source>
        <dbReference type="SAM" id="MobiDB-lite"/>
    </source>
</evidence>
<feature type="compositionally biased region" description="Polar residues" evidence="11">
    <location>
        <begin position="357"/>
        <end position="368"/>
    </location>
</feature>
<evidence type="ECO:0000256" key="2">
    <source>
        <dbReference type="ARBA" id="ARBA00004184"/>
    </source>
</evidence>
<keyword evidence="7" id="KW-0677">Repeat</keyword>
<keyword evidence="6 12" id="KW-0812">Transmembrane</keyword>
<organism evidence="13 14">
    <name type="scientific">Clavelina lepadiformis</name>
    <name type="common">Light-bulb sea squirt</name>
    <name type="synonym">Ascidia lepadiformis</name>
    <dbReference type="NCBI Taxonomy" id="159417"/>
    <lineage>
        <taxon>Eukaryota</taxon>
        <taxon>Metazoa</taxon>
        <taxon>Chordata</taxon>
        <taxon>Tunicata</taxon>
        <taxon>Ascidiacea</taxon>
        <taxon>Aplousobranchia</taxon>
        <taxon>Clavelinidae</taxon>
        <taxon>Clavelina</taxon>
    </lineage>
</organism>
<evidence type="ECO:0000256" key="9">
    <source>
        <dbReference type="ARBA" id="ARBA00022989"/>
    </source>
</evidence>
<evidence type="ECO:0000256" key="5">
    <source>
        <dbReference type="ARBA" id="ARBA00022475"/>
    </source>
</evidence>
<keyword evidence="10 12" id="KW-0472">Membrane</keyword>
<feature type="transmembrane region" description="Helical" evidence="12">
    <location>
        <begin position="724"/>
        <end position="742"/>
    </location>
</feature>
<feature type="compositionally biased region" description="Basic residues" evidence="11">
    <location>
        <begin position="407"/>
        <end position="425"/>
    </location>
</feature>
<evidence type="ECO:0000256" key="10">
    <source>
        <dbReference type="ARBA" id="ARBA00023136"/>
    </source>
</evidence>